<dbReference type="NCBIfam" id="TIGR03568">
    <property type="entry name" value="NeuC_NnaA"/>
    <property type="match status" value="1"/>
</dbReference>
<dbReference type="SUPFAM" id="SSF53756">
    <property type="entry name" value="UDP-Glycosyltransferase/glycogen phosphorylase"/>
    <property type="match status" value="1"/>
</dbReference>
<dbReference type="EMBL" id="QRZA01000023">
    <property type="protein sequence ID" value="RGV32191.1"/>
    <property type="molecule type" value="Genomic_DNA"/>
</dbReference>
<accession>A0A412WXC0</accession>
<comment type="caution">
    <text evidence="2">The sequence shown here is derived from an EMBL/GenBank/DDBJ whole genome shotgun (WGS) entry which is preliminary data.</text>
</comment>
<keyword evidence="2" id="KW-0378">Hydrolase</keyword>
<sequence>MKKVCIITAARSEYGLLRWTIDGVQKNPKLDLQLVVTGAHLMAEHGYTYKCIEEDGYPIAAKVEMGLNSDTKEAIVESMGRCSLGFAKALSSFQPDIIVVLGDRYELLPICSAALVMNIPIAHISGGDVTIGAIDNEVRNAVTMMATLHFPGVEDSAKNIFRMRNSDENVWCVGEPGLDNFRRSTLMCRSELAENIGMPIKNKWILVTLHPETNESLDYNLMMANNIVKLTSEIDDVSVVISKANADFGGNQINDYWAEIEEQNPEKYHLFPSLGQIRYLSYMNECFAVLGNSSSGIVEAPCLGTPVINIGNRQTGRYICKNVHQVNNDLDEILSAWKDIIDNPERVKDNYYGDGYTADRIVKHIEDYLYAK</sequence>
<gene>
    <name evidence="2" type="primary">neuC</name>
    <name evidence="2" type="ORF">DWW18_14990</name>
</gene>
<evidence type="ECO:0000313" key="3">
    <source>
        <dbReference type="Proteomes" id="UP000283589"/>
    </source>
</evidence>
<feature type="domain" description="UDP-N-acetylglucosamine 2-epimerase" evidence="1">
    <location>
        <begin position="24"/>
        <end position="366"/>
    </location>
</feature>
<dbReference type="InterPro" id="IPR003331">
    <property type="entry name" value="UDP_GlcNAc_Epimerase_2_dom"/>
</dbReference>
<dbReference type="GO" id="GO:0006047">
    <property type="term" value="P:UDP-N-acetylglucosamine metabolic process"/>
    <property type="evidence" value="ECO:0007669"/>
    <property type="project" value="InterPro"/>
</dbReference>
<dbReference type="InterPro" id="IPR020004">
    <property type="entry name" value="UDP-GlcNAc_Epase"/>
</dbReference>
<organism evidence="2 3">
    <name type="scientific">Butyricimonas virosa</name>
    <dbReference type="NCBI Taxonomy" id="544645"/>
    <lineage>
        <taxon>Bacteria</taxon>
        <taxon>Pseudomonadati</taxon>
        <taxon>Bacteroidota</taxon>
        <taxon>Bacteroidia</taxon>
        <taxon>Bacteroidales</taxon>
        <taxon>Odoribacteraceae</taxon>
        <taxon>Butyricimonas</taxon>
    </lineage>
</organism>
<dbReference type="PANTHER" id="PTHR43174:SF3">
    <property type="entry name" value="UDP-N-ACETYLGLUCOSAMINE 2-EPIMERASE"/>
    <property type="match status" value="1"/>
</dbReference>
<protein>
    <submittedName>
        <fullName evidence="2">UDP-N-acetylglucosamine 2-epimerase (Hydrolyzing)</fullName>
        <ecNumber evidence="2">3.2.1.183</ecNumber>
    </submittedName>
</protein>
<dbReference type="PANTHER" id="PTHR43174">
    <property type="entry name" value="UDP-N-ACETYLGLUCOSAMINE 2-EPIMERASE"/>
    <property type="match status" value="1"/>
</dbReference>
<dbReference type="EC" id="3.2.1.183" evidence="2"/>
<keyword evidence="2" id="KW-0326">Glycosidase</keyword>
<dbReference type="AlphaFoldDB" id="A0A412WXC0"/>
<name>A0A412WXC0_9BACT</name>
<dbReference type="Pfam" id="PF02350">
    <property type="entry name" value="Epimerase_2"/>
    <property type="match status" value="1"/>
</dbReference>
<evidence type="ECO:0000313" key="2">
    <source>
        <dbReference type="EMBL" id="RGV32191.1"/>
    </source>
</evidence>
<dbReference type="Gene3D" id="3.40.50.2000">
    <property type="entry name" value="Glycogen Phosphorylase B"/>
    <property type="match status" value="2"/>
</dbReference>
<dbReference type="InterPro" id="IPR029767">
    <property type="entry name" value="WecB-like"/>
</dbReference>
<dbReference type="Proteomes" id="UP000283589">
    <property type="component" value="Unassembled WGS sequence"/>
</dbReference>
<proteinExistence type="predicted"/>
<evidence type="ECO:0000259" key="1">
    <source>
        <dbReference type="Pfam" id="PF02350"/>
    </source>
</evidence>
<dbReference type="RefSeq" id="WP_118261092.1">
    <property type="nucleotide sequence ID" value="NZ_JBNPLR010000008.1"/>
</dbReference>
<dbReference type="GO" id="GO:0004553">
    <property type="term" value="F:hydrolase activity, hydrolyzing O-glycosyl compounds"/>
    <property type="evidence" value="ECO:0007669"/>
    <property type="project" value="InterPro"/>
</dbReference>
<reference evidence="2 3" key="1">
    <citation type="submission" date="2018-08" db="EMBL/GenBank/DDBJ databases">
        <title>A genome reference for cultivated species of the human gut microbiota.</title>
        <authorList>
            <person name="Zou Y."/>
            <person name="Xue W."/>
            <person name="Luo G."/>
        </authorList>
    </citation>
    <scope>NUCLEOTIDE SEQUENCE [LARGE SCALE GENOMIC DNA]</scope>
    <source>
        <strain evidence="2 3">AF14-49</strain>
    </source>
</reference>